<gene>
    <name evidence="9" type="ORF">HY618_05140</name>
</gene>
<evidence type="ECO:0000259" key="8">
    <source>
        <dbReference type="PROSITE" id="PS50928"/>
    </source>
</evidence>
<dbReference type="SUPFAM" id="SSF161098">
    <property type="entry name" value="MetI-like"/>
    <property type="match status" value="1"/>
</dbReference>
<dbReference type="GO" id="GO:0055085">
    <property type="term" value="P:transmembrane transport"/>
    <property type="evidence" value="ECO:0007669"/>
    <property type="project" value="InterPro"/>
</dbReference>
<protein>
    <submittedName>
        <fullName evidence="9">ABC transporter permease</fullName>
    </submittedName>
</protein>
<evidence type="ECO:0000256" key="6">
    <source>
        <dbReference type="ARBA" id="ARBA00023136"/>
    </source>
</evidence>
<keyword evidence="5 7" id="KW-1133">Transmembrane helix</keyword>
<evidence type="ECO:0000313" key="9">
    <source>
        <dbReference type="EMBL" id="MBI4251826.1"/>
    </source>
</evidence>
<sequence length="188" mass="19646">MATAKAVPRGTEEEGGGGLAARGGALRLLLHSPSALLGVALVLAVVLAALFAPWVATHDPASQVLSDQLKPPGAKYLLGTDELGRDIYSRIVWGARISLRMGILAVSIGLALGLVVGFLSGFLGGWADMLLMRVVDILLSFPLYLLAILVMAIMGPSLSNAMIAVGIATFPHIARLVRGETLAVKERE</sequence>
<evidence type="ECO:0000256" key="2">
    <source>
        <dbReference type="ARBA" id="ARBA00022448"/>
    </source>
</evidence>
<feature type="transmembrane region" description="Helical" evidence="7">
    <location>
        <begin position="103"/>
        <end position="123"/>
    </location>
</feature>
<dbReference type="InterPro" id="IPR050366">
    <property type="entry name" value="BP-dependent_transpt_permease"/>
</dbReference>
<comment type="caution">
    <text evidence="9">The sequence shown here is derived from an EMBL/GenBank/DDBJ whole genome shotgun (WGS) entry which is preliminary data.</text>
</comment>
<dbReference type="InterPro" id="IPR035906">
    <property type="entry name" value="MetI-like_sf"/>
</dbReference>
<dbReference type="InterPro" id="IPR025966">
    <property type="entry name" value="OppC_N"/>
</dbReference>
<dbReference type="Gene3D" id="1.10.3720.10">
    <property type="entry name" value="MetI-like"/>
    <property type="match status" value="1"/>
</dbReference>
<evidence type="ECO:0000256" key="4">
    <source>
        <dbReference type="ARBA" id="ARBA00022692"/>
    </source>
</evidence>
<accession>A0A933E864</accession>
<evidence type="ECO:0000256" key="5">
    <source>
        <dbReference type="ARBA" id="ARBA00022989"/>
    </source>
</evidence>
<evidence type="ECO:0000256" key="3">
    <source>
        <dbReference type="ARBA" id="ARBA00022475"/>
    </source>
</evidence>
<name>A0A933E864_UNCTE</name>
<dbReference type="PANTHER" id="PTHR43386">
    <property type="entry name" value="OLIGOPEPTIDE TRANSPORT SYSTEM PERMEASE PROTEIN APPC"/>
    <property type="match status" value="1"/>
</dbReference>
<feature type="domain" description="ABC transmembrane type-1" evidence="8">
    <location>
        <begin position="95"/>
        <end position="188"/>
    </location>
</feature>
<dbReference type="CDD" id="cd06261">
    <property type="entry name" value="TM_PBP2"/>
    <property type="match status" value="1"/>
</dbReference>
<organism evidence="9 10">
    <name type="scientific">Tectimicrobiota bacterium</name>
    <dbReference type="NCBI Taxonomy" id="2528274"/>
    <lineage>
        <taxon>Bacteria</taxon>
        <taxon>Pseudomonadati</taxon>
        <taxon>Nitrospinota/Tectimicrobiota group</taxon>
        <taxon>Candidatus Tectimicrobiota</taxon>
    </lineage>
</organism>
<keyword evidence="3" id="KW-1003">Cell membrane</keyword>
<evidence type="ECO:0000256" key="1">
    <source>
        <dbReference type="ARBA" id="ARBA00004651"/>
    </source>
</evidence>
<evidence type="ECO:0000256" key="7">
    <source>
        <dbReference type="RuleBase" id="RU363032"/>
    </source>
</evidence>
<dbReference type="PANTHER" id="PTHR43386:SF1">
    <property type="entry name" value="D,D-DIPEPTIDE TRANSPORT SYSTEM PERMEASE PROTEIN DDPC-RELATED"/>
    <property type="match status" value="1"/>
</dbReference>
<keyword evidence="4 7" id="KW-0812">Transmembrane</keyword>
<comment type="subcellular location">
    <subcellularLocation>
        <location evidence="1 7">Cell membrane</location>
        <topology evidence="1 7">Multi-pass membrane protein</topology>
    </subcellularLocation>
</comment>
<feature type="transmembrane region" description="Helical" evidence="7">
    <location>
        <begin position="143"/>
        <end position="168"/>
    </location>
</feature>
<dbReference type="InterPro" id="IPR000515">
    <property type="entry name" value="MetI-like"/>
</dbReference>
<dbReference type="Pfam" id="PF12911">
    <property type="entry name" value="OppC_N"/>
    <property type="match status" value="1"/>
</dbReference>
<keyword evidence="2 7" id="KW-0813">Transport</keyword>
<dbReference type="Proteomes" id="UP000752292">
    <property type="component" value="Unassembled WGS sequence"/>
</dbReference>
<feature type="transmembrane region" description="Helical" evidence="7">
    <location>
        <begin position="35"/>
        <end position="56"/>
    </location>
</feature>
<dbReference type="GO" id="GO:0005886">
    <property type="term" value="C:plasma membrane"/>
    <property type="evidence" value="ECO:0007669"/>
    <property type="project" value="UniProtKB-SubCell"/>
</dbReference>
<dbReference type="AlphaFoldDB" id="A0A933E864"/>
<keyword evidence="6 7" id="KW-0472">Membrane</keyword>
<comment type="similarity">
    <text evidence="7">Belongs to the binding-protein-dependent transport system permease family.</text>
</comment>
<dbReference type="Pfam" id="PF00528">
    <property type="entry name" value="BPD_transp_1"/>
    <property type="match status" value="1"/>
</dbReference>
<feature type="non-terminal residue" evidence="9">
    <location>
        <position position="188"/>
    </location>
</feature>
<proteinExistence type="inferred from homology"/>
<reference evidence="9" key="1">
    <citation type="submission" date="2020-07" db="EMBL/GenBank/DDBJ databases">
        <title>Huge and variable diversity of episymbiotic CPR bacteria and DPANN archaea in groundwater ecosystems.</title>
        <authorList>
            <person name="He C.Y."/>
            <person name="Keren R."/>
            <person name="Whittaker M."/>
            <person name="Farag I.F."/>
            <person name="Doudna J."/>
            <person name="Cate J.H.D."/>
            <person name="Banfield J.F."/>
        </authorList>
    </citation>
    <scope>NUCLEOTIDE SEQUENCE</scope>
    <source>
        <strain evidence="9">NC_groundwater_1370_Ag_S-0.2um_69_93</strain>
    </source>
</reference>
<evidence type="ECO:0000313" key="10">
    <source>
        <dbReference type="Proteomes" id="UP000752292"/>
    </source>
</evidence>
<dbReference type="EMBL" id="JACQRX010000222">
    <property type="protein sequence ID" value="MBI4251826.1"/>
    <property type="molecule type" value="Genomic_DNA"/>
</dbReference>
<dbReference type="PROSITE" id="PS50928">
    <property type="entry name" value="ABC_TM1"/>
    <property type="match status" value="1"/>
</dbReference>